<proteinExistence type="inferred from homology"/>
<evidence type="ECO:0000256" key="2">
    <source>
        <dbReference type="ARBA" id="ARBA00022475"/>
    </source>
</evidence>
<dbReference type="GO" id="GO:0055085">
    <property type="term" value="P:transmembrane transport"/>
    <property type="evidence" value="ECO:0007669"/>
    <property type="project" value="UniProtKB-UniRule"/>
</dbReference>
<feature type="transmembrane region" description="Helical" evidence="6">
    <location>
        <begin position="234"/>
        <end position="265"/>
    </location>
</feature>
<evidence type="ECO:0000256" key="3">
    <source>
        <dbReference type="ARBA" id="ARBA00022692"/>
    </source>
</evidence>
<gene>
    <name evidence="8" type="ORF">IAB38_07850</name>
</gene>
<dbReference type="PIRSF" id="PIRSF018968">
    <property type="entry name" value="ABC_permease_BceB"/>
    <property type="match status" value="1"/>
</dbReference>
<keyword evidence="4 6" id="KW-1133">Transmembrane helix</keyword>
<feature type="transmembrane region" description="Helical" evidence="6">
    <location>
        <begin position="151"/>
        <end position="172"/>
    </location>
</feature>
<evidence type="ECO:0000256" key="4">
    <source>
        <dbReference type="ARBA" id="ARBA00022989"/>
    </source>
</evidence>
<sequence>MLSKLAIRNVKRSSRDYIIYLITITIAFSLMFAMNLVSWSDAVVDLYDNMNDTFKNVVIFINVIVVFVICFLINYTTKFMFEKRSKEFGTYMLLGIKKKKISRLFLLENILFGFIALILSIPIGFVFSQFISLFIVKVMELPQAIFIEFNFMSVILLLLYFFFIYLFVLFLARRRIKKINIYNLLYLEKQNEEKVIKKKKNRNLLFVISVLIGIGSYIFLHSTLTNDVMMDTSFLTYMMVGVLLFIISIYGVMFSLSDFILSIVLKNRKIKYSKDNLFVARTFSSKARTMGMTFGTLGVLIMFTLLFLNFSSLNKASYDYINETTSPFDVSAFFDTEEPLSKVYDVVDENYPIVDCVRYNVYLNTNSNIEKLLPAYSYTSEPYDKIIRLSDYNHLLKIKGKNQVTLNNDEYILVYDKSDSFLAEDSSIKTITLSNGITLNQKSTTTELEVAGLTNAGYAVVVPDDAINGLGIYQYFMAIDTKEDTSAELEKKLVEALRSDLCEVDEEGHEFCSTYRINIRGTTLEESNVMSAIVTAICVYMSFIFSAIVGTILAIQTLSDSTKYNYRYTVLKRLGVKDEKLYKTIRKQLYVLFGVPAIYPIIISFVIVYLLNRVYKAILPSPTFYLSCFGVSILIFIMIYVIYFIATYFGFKRNIDKS</sequence>
<feature type="transmembrane region" description="Helical" evidence="6">
    <location>
        <begin position="529"/>
        <end position="555"/>
    </location>
</feature>
<dbReference type="InterPro" id="IPR003838">
    <property type="entry name" value="ABC3_permease_C"/>
</dbReference>
<dbReference type="EMBL" id="DVHC01000073">
    <property type="protein sequence ID" value="HIR59931.1"/>
    <property type="molecule type" value="Genomic_DNA"/>
</dbReference>
<evidence type="ECO:0000313" key="8">
    <source>
        <dbReference type="EMBL" id="HIR59931.1"/>
    </source>
</evidence>
<comment type="subcellular location">
    <subcellularLocation>
        <location evidence="1 6">Cell membrane</location>
        <topology evidence="1 6">Multi-pass membrane protein</topology>
    </subcellularLocation>
</comment>
<feature type="transmembrane region" description="Helical" evidence="6">
    <location>
        <begin position="17"/>
        <end position="37"/>
    </location>
</feature>
<accession>A0A9D1J3R3</accession>
<organism evidence="8 9">
    <name type="scientific">Candidatus Onthousia excrementipullorum</name>
    <dbReference type="NCBI Taxonomy" id="2840884"/>
    <lineage>
        <taxon>Bacteria</taxon>
        <taxon>Bacillati</taxon>
        <taxon>Bacillota</taxon>
        <taxon>Bacilli</taxon>
        <taxon>Candidatus Onthousia</taxon>
    </lineage>
</organism>
<comment type="similarity">
    <text evidence="6">Belongs to the ABC-4 integral membrane protein family.</text>
</comment>
<dbReference type="PANTHER" id="PTHR46795:SF3">
    <property type="entry name" value="ABC TRANSPORTER PERMEASE"/>
    <property type="match status" value="1"/>
</dbReference>
<feature type="transmembrane region" description="Helical" evidence="6">
    <location>
        <begin position="589"/>
        <end position="611"/>
    </location>
</feature>
<keyword evidence="6" id="KW-0813">Transport</keyword>
<keyword evidence="5 6" id="KW-0472">Membrane</keyword>
<dbReference type="GO" id="GO:0005886">
    <property type="term" value="C:plasma membrane"/>
    <property type="evidence" value="ECO:0007669"/>
    <property type="project" value="UniProtKB-SubCell"/>
</dbReference>
<evidence type="ECO:0000256" key="5">
    <source>
        <dbReference type="ARBA" id="ARBA00023136"/>
    </source>
</evidence>
<feature type="transmembrane region" description="Helical" evidence="6">
    <location>
        <begin position="57"/>
        <end position="76"/>
    </location>
</feature>
<feature type="transmembrane region" description="Helical" evidence="6">
    <location>
        <begin position="204"/>
        <end position="222"/>
    </location>
</feature>
<evidence type="ECO:0000259" key="7">
    <source>
        <dbReference type="Pfam" id="PF02687"/>
    </source>
</evidence>
<feature type="transmembrane region" description="Helical" evidence="6">
    <location>
        <begin position="623"/>
        <end position="651"/>
    </location>
</feature>
<keyword evidence="3 6" id="KW-0812">Transmembrane</keyword>
<keyword evidence="2 6" id="KW-1003">Cell membrane</keyword>
<feature type="transmembrane region" description="Helical" evidence="6">
    <location>
        <begin position="291"/>
        <end position="310"/>
    </location>
</feature>
<name>A0A9D1J3R3_9FIRM</name>
<dbReference type="Pfam" id="PF02687">
    <property type="entry name" value="FtsX"/>
    <property type="match status" value="1"/>
</dbReference>
<reference evidence="8" key="1">
    <citation type="submission" date="2020-10" db="EMBL/GenBank/DDBJ databases">
        <authorList>
            <person name="Gilroy R."/>
        </authorList>
    </citation>
    <scope>NUCLEOTIDE SEQUENCE</scope>
    <source>
        <strain evidence="8">CHK184-20233</strain>
    </source>
</reference>
<reference evidence="8" key="2">
    <citation type="journal article" date="2021" name="PeerJ">
        <title>Extensive microbial diversity within the chicken gut microbiome revealed by metagenomics and culture.</title>
        <authorList>
            <person name="Gilroy R."/>
            <person name="Ravi A."/>
            <person name="Getino M."/>
            <person name="Pursley I."/>
            <person name="Horton D.L."/>
            <person name="Alikhan N.F."/>
            <person name="Baker D."/>
            <person name="Gharbi K."/>
            <person name="Hall N."/>
            <person name="Watson M."/>
            <person name="Adriaenssens E.M."/>
            <person name="Foster-Nyarko E."/>
            <person name="Jarju S."/>
            <person name="Secka A."/>
            <person name="Antonio M."/>
            <person name="Oren A."/>
            <person name="Chaudhuri R.R."/>
            <person name="La Ragione R."/>
            <person name="Hildebrand F."/>
            <person name="Pallen M.J."/>
        </authorList>
    </citation>
    <scope>NUCLEOTIDE SEQUENCE</scope>
    <source>
        <strain evidence="8">CHK184-20233</strain>
    </source>
</reference>
<dbReference type="PANTHER" id="PTHR46795">
    <property type="entry name" value="ABC TRANSPORTER PERMEASE-RELATED-RELATED"/>
    <property type="match status" value="1"/>
</dbReference>
<feature type="transmembrane region" description="Helical" evidence="6">
    <location>
        <begin position="104"/>
        <end position="131"/>
    </location>
</feature>
<dbReference type="AlphaFoldDB" id="A0A9D1J3R3"/>
<feature type="domain" description="ABC3 transporter permease C-terminal" evidence="7">
    <location>
        <begin position="59"/>
        <end position="181"/>
    </location>
</feature>
<comment type="caution">
    <text evidence="8">The sequence shown here is derived from an EMBL/GenBank/DDBJ whole genome shotgun (WGS) entry which is preliminary data.</text>
</comment>
<dbReference type="InterPro" id="IPR027022">
    <property type="entry name" value="ABC_permease_BceB-typ"/>
</dbReference>
<protein>
    <submittedName>
        <fullName evidence="8">FtsX-like permease family protein</fullName>
    </submittedName>
</protein>
<evidence type="ECO:0000256" key="6">
    <source>
        <dbReference type="PIRNR" id="PIRNR018968"/>
    </source>
</evidence>
<dbReference type="Proteomes" id="UP000824232">
    <property type="component" value="Unassembled WGS sequence"/>
</dbReference>
<dbReference type="InterPro" id="IPR052536">
    <property type="entry name" value="ABC-4_Integral_Memb_Prot"/>
</dbReference>
<evidence type="ECO:0000313" key="9">
    <source>
        <dbReference type="Proteomes" id="UP000824232"/>
    </source>
</evidence>
<evidence type="ECO:0000256" key="1">
    <source>
        <dbReference type="ARBA" id="ARBA00004651"/>
    </source>
</evidence>